<evidence type="ECO:0000256" key="7">
    <source>
        <dbReference type="ARBA" id="ARBA00022990"/>
    </source>
</evidence>
<dbReference type="InterPro" id="IPR017132">
    <property type="entry name" value="Lsm7"/>
</dbReference>
<dbReference type="Gene3D" id="6.10.250.3260">
    <property type="match status" value="1"/>
</dbReference>
<dbReference type="PROSITE" id="PS01171">
    <property type="entry name" value="RIBOSOMAL_L21E"/>
    <property type="match status" value="1"/>
</dbReference>
<dbReference type="GO" id="GO:0003735">
    <property type="term" value="F:structural constituent of ribosome"/>
    <property type="evidence" value="ECO:0007669"/>
    <property type="project" value="InterPro"/>
</dbReference>
<accession>A0A813Q719</accession>
<keyword evidence="5" id="KW-0694">RNA-binding</keyword>
<evidence type="ECO:0000256" key="5">
    <source>
        <dbReference type="ARBA" id="ARBA00022884"/>
    </source>
</evidence>
<dbReference type="GO" id="GO:0003723">
    <property type="term" value="F:RNA binding"/>
    <property type="evidence" value="ECO:0007669"/>
    <property type="project" value="UniProtKB-KW"/>
</dbReference>
<name>A0A813Q719_9BILA</name>
<protein>
    <recommendedName>
        <fullName evidence="13">U6 snRNA-associated Sm-like protein LSm7</fullName>
    </recommendedName>
    <alternativeName>
        <fullName evidence="11">60S ribosomal protein L21</fullName>
    </alternativeName>
</protein>
<proteinExistence type="inferred from homology"/>
<evidence type="ECO:0000256" key="4">
    <source>
        <dbReference type="ARBA" id="ARBA00022728"/>
    </source>
</evidence>
<keyword evidence="10" id="KW-0687">Ribonucleoprotein</keyword>
<dbReference type="Gene3D" id="2.30.30.100">
    <property type="match status" value="1"/>
</dbReference>
<evidence type="ECO:0000256" key="3">
    <source>
        <dbReference type="ARBA" id="ARBA00022664"/>
    </source>
</evidence>
<dbReference type="EMBL" id="CAJNOL010001095">
    <property type="protein sequence ID" value="CAF1286466.1"/>
    <property type="molecule type" value="Genomic_DNA"/>
</dbReference>
<dbReference type="SUPFAM" id="SSF50104">
    <property type="entry name" value="Translation proteins SH3-like domain"/>
    <property type="match status" value="1"/>
</dbReference>
<dbReference type="EMBL" id="CAJNOH010000018">
    <property type="protein sequence ID" value="CAF0762877.1"/>
    <property type="molecule type" value="Genomic_DNA"/>
</dbReference>
<evidence type="ECO:0000256" key="1">
    <source>
        <dbReference type="ARBA" id="ARBA00004123"/>
    </source>
</evidence>
<dbReference type="InterPro" id="IPR001163">
    <property type="entry name" value="Sm_dom_euk/arc"/>
</dbReference>
<dbReference type="GO" id="GO:0000956">
    <property type="term" value="P:nuclear-transcribed mRNA catabolic process"/>
    <property type="evidence" value="ECO:0007669"/>
    <property type="project" value="InterPro"/>
</dbReference>
<dbReference type="InterPro" id="IPR001147">
    <property type="entry name" value="Ribosomal_eL21"/>
</dbReference>
<evidence type="ECO:0000313" key="16">
    <source>
        <dbReference type="EMBL" id="CAF1286466.1"/>
    </source>
</evidence>
<dbReference type="GO" id="GO:0005681">
    <property type="term" value="C:spliceosomal complex"/>
    <property type="evidence" value="ECO:0007669"/>
    <property type="project" value="UniProtKB-KW"/>
</dbReference>
<dbReference type="InterPro" id="IPR047575">
    <property type="entry name" value="Sm"/>
</dbReference>
<gene>
    <name evidence="16" type="ORF">JXQ802_LOCUS28765</name>
    <name evidence="15" type="ORF">PYM288_LOCUS2693</name>
</gene>
<dbReference type="SMART" id="SM00651">
    <property type="entry name" value="Sm"/>
    <property type="match status" value="1"/>
</dbReference>
<dbReference type="InterPro" id="IPR008991">
    <property type="entry name" value="Translation_prot_SH3-like_sf"/>
</dbReference>
<dbReference type="SUPFAM" id="SSF50182">
    <property type="entry name" value="Sm-like ribonucleoproteins"/>
    <property type="match status" value="1"/>
</dbReference>
<evidence type="ECO:0000256" key="2">
    <source>
        <dbReference type="ARBA" id="ARBA00008427"/>
    </source>
</evidence>
<organism evidence="15 17">
    <name type="scientific">Rotaria sordida</name>
    <dbReference type="NCBI Taxonomy" id="392033"/>
    <lineage>
        <taxon>Eukaryota</taxon>
        <taxon>Metazoa</taxon>
        <taxon>Spiralia</taxon>
        <taxon>Gnathifera</taxon>
        <taxon>Rotifera</taxon>
        <taxon>Eurotatoria</taxon>
        <taxon>Bdelloidea</taxon>
        <taxon>Philodinida</taxon>
        <taxon>Philodinidae</taxon>
        <taxon>Rotaria</taxon>
    </lineage>
</organism>
<dbReference type="GO" id="GO:0005840">
    <property type="term" value="C:ribosome"/>
    <property type="evidence" value="ECO:0007669"/>
    <property type="project" value="UniProtKB-KW"/>
</dbReference>
<evidence type="ECO:0000256" key="13">
    <source>
        <dbReference type="ARBA" id="ARBA00067761"/>
    </source>
</evidence>
<dbReference type="GO" id="GO:0006412">
    <property type="term" value="P:translation"/>
    <property type="evidence" value="ECO:0007669"/>
    <property type="project" value="InterPro"/>
</dbReference>
<keyword evidence="9" id="KW-0539">Nucleus</keyword>
<evidence type="ECO:0000256" key="9">
    <source>
        <dbReference type="ARBA" id="ARBA00023242"/>
    </source>
</evidence>
<comment type="subunit">
    <text evidence="12">Component of the precatalytic spliceosome (spliceosome B complex). Component of the U4/U6-U5 tri-snRNP complex, a building block of the precatalytic spliceosome (spliceosome B complex). The U4/U6-U5 tri-snRNP complex is composed of the U4, U6 and U5 snRNAs and at least PRPF3, PRPF4, PRPF6, PRPF8, PRPF31, SNRNP200, TXNL4A, SNRNP40, SNRPB, SNRPD1, SNRPD2, SNRPD3, SNRPE, SNRPF, SNRPG, DDX23, CD2BP2, PPIH, SNU13, EFTUD2, SART1 and USP39, plus LSM2, LSM3, LSM4, LSM5, LSM6, LSM7 and LSM8. LSM2, LSM3, LSM4, LSM5, LSM6, LSM7 and LSM8 form a heptameric, ring-shaped subcomplex (the LSM2-8 complex) that is part of the U4/U6-U5 tri-snRNP complex and the precatalytic spliceosome. Interacts with TACC1.</text>
</comment>
<evidence type="ECO:0000313" key="17">
    <source>
        <dbReference type="Proteomes" id="UP000663854"/>
    </source>
</evidence>
<dbReference type="AlphaFoldDB" id="A0A813Q719"/>
<keyword evidence="7" id="KW-0007">Acetylation</keyword>
<comment type="similarity">
    <text evidence="2">Belongs to the eukaryotic ribosomal protein eL21 family.</text>
</comment>
<keyword evidence="3" id="KW-0507">mRNA processing</keyword>
<dbReference type="Gene3D" id="2.30.30.70">
    <property type="entry name" value="Ribosomal protein L21"/>
    <property type="match status" value="1"/>
</dbReference>
<dbReference type="PANTHER" id="PTHR20981">
    <property type="entry name" value="60S RIBOSOMAL PROTEIN L21"/>
    <property type="match status" value="1"/>
</dbReference>
<comment type="caution">
    <text evidence="15">The sequence shown here is derived from an EMBL/GenBank/DDBJ whole genome shotgun (WGS) entry which is preliminary data.</text>
</comment>
<dbReference type="InterPro" id="IPR018259">
    <property type="entry name" value="Ribosomal_eL21_CS"/>
</dbReference>
<evidence type="ECO:0000256" key="8">
    <source>
        <dbReference type="ARBA" id="ARBA00023187"/>
    </source>
</evidence>
<dbReference type="GO" id="GO:0000398">
    <property type="term" value="P:mRNA splicing, via spliceosome"/>
    <property type="evidence" value="ECO:0007669"/>
    <property type="project" value="InterPro"/>
</dbReference>
<keyword evidence="6" id="KW-0689">Ribosomal protein</keyword>
<evidence type="ECO:0000256" key="10">
    <source>
        <dbReference type="ARBA" id="ARBA00023274"/>
    </source>
</evidence>
<dbReference type="Pfam" id="PF01423">
    <property type="entry name" value="LSM"/>
    <property type="match status" value="1"/>
</dbReference>
<dbReference type="Proteomes" id="UP000663854">
    <property type="component" value="Unassembled WGS sequence"/>
</dbReference>
<dbReference type="FunFam" id="2.30.30.70:FF:000001">
    <property type="entry name" value="60S ribosomal protein L21"/>
    <property type="match status" value="1"/>
</dbReference>
<dbReference type="Proteomes" id="UP000663870">
    <property type="component" value="Unassembled WGS sequence"/>
</dbReference>
<reference evidence="15" key="1">
    <citation type="submission" date="2021-02" db="EMBL/GenBank/DDBJ databases">
        <authorList>
            <person name="Nowell W R."/>
        </authorList>
    </citation>
    <scope>NUCLEOTIDE SEQUENCE</scope>
</reference>
<evidence type="ECO:0000256" key="6">
    <source>
        <dbReference type="ARBA" id="ARBA00022980"/>
    </source>
</evidence>
<keyword evidence="8" id="KW-0508">mRNA splicing</keyword>
<dbReference type="Pfam" id="PF01157">
    <property type="entry name" value="Ribosomal_L21e"/>
    <property type="match status" value="1"/>
</dbReference>
<evidence type="ECO:0000256" key="11">
    <source>
        <dbReference type="ARBA" id="ARBA00035327"/>
    </source>
</evidence>
<dbReference type="CDD" id="cd01729">
    <property type="entry name" value="LSm7"/>
    <property type="match status" value="1"/>
</dbReference>
<dbReference type="FunFam" id="2.30.30.100:FF:000025">
    <property type="entry name" value="U6 snRNA-associated Sm-like protein LSm7"/>
    <property type="match status" value="1"/>
</dbReference>
<comment type="subcellular location">
    <subcellularLocation>
        <location evidence="1">Nucleus</location>
    </subcellularLocation>
</comment>
<keyword evidence="18" id="KW-1185">Reference proteome</keyword>
<evidence type="ECO:0000256" key="12">
    <source>
        <dbReference type="ARBA" id="ARBA00065431"/>
    </source>
</evidence>
<dbReference type="InterPro" id="IPR010920">
    <property type="entry name" value="LSM_dom_sf"/>
</dbReference>
<feature type="domain" description="Sm" evidence="14">
    <location>
        <begin position="153"/>
        <end position="233"/>
    </location>
</feature>
<dbReference type="InterPro" id="IPR036948">
    <property type="entry name" value="Ribosomal_eL21_sf"/>
</dbReference>
<evidence type="ECO:0000259" key="14">
    <source>
        <dbReference type="PROSITE" id="PS52002"/>
    </source>
</evidence>
<sequence>MTNPKGYRRGTRHLFARDFKKNGRIPLATYMKIYKRGDIVDIKGNGAVQKGMPHRFYHGKTGRVFNVTRHAVGIIVNKRVRHRVIAKRINVRVEHIKHSKCRADFLNRVKLSEQLKRTAKETGKSVPLASIKRQPQGPRKQRLMADSIGRRKENIVDLNKYLDKRIRVKFNGGRECSGVLKGYDQLLNLVLDQTIEYLRDPDDEYKISEDTRQLGLVICRGTSVVLICPLDGMEEIPNPFVQHE</sequence>
<dbReference type="PROSITE" id="PS52002">
    <property type="entry name" value="SM"/>
    <property type="match status" value="1"/>
</dbReference>
<evidence type="ECO:0000313" key="18">
    <source>
        <dbReference type="Proteomes" id="UP000663870"/>
    </source>
</evidence>
<keyword evidence="4" id="KW-0747">Spliceosome</keyword>
<evidence type="ECO:0000313" key="15">
    <source>
        <dbReference type="EMBL" id="CAF0762877.1"/>
    </source>
</evidence>